<evidence type="ECO:0000256" key="3">
    <source>
        <dbReference type="ARBA" id="ARBA00023163"/>
    </source>
</evidence>
<dbReference type="InterPro" id="IPR036390">
    <property type="entry name" value="WH_DNA-bd_sf"/>
</dbReference>
<keyword evidence="7" id="KW-1185">Reference proteome</keyword>
<name>A0A967F3M5_9PROT</name>
<dbReference type="PANTHER" id="PTHR43537:SF5">
    <property type="entry name" value="UXU OPERON TRANSCRIPTIONAL REGULATOR"/>
    <property type="match status" value="1"/>
</dbReference>
<evidence type="ECO:0000256" key="4">
    <source>
        <dbReference type="SAM" id="MobiDB-lite"/>
    </source>
</evidence>
<dbReference type="AlphaFoldDB" id="A0A967F3M5"/>
<dbReference type="Gene3D" id="1.20.120.530">
    <property type="entry name" value="GntR ligand-binding domain-like"/>
    <property type="match status" value="1"/>
</dbReference>
<dbReference type="CDD" id="cd07377">
    <property type="entry name" value="WHTH_GntR"/>
    <property type="match status" value="1"/>
</dbReference>
<dbReference type="InterPro" id="IPR036388">
    <property type="entry name" value="WH-like_DNA-bd_sf"/>
</dbReference>
<proteinExistence type="predicted"/>
<sequence>MKQPVTIPFEGNSARSDRKGARVGAIKGRNRPRAVAETIKEWIIANGLMPGDRLPQEHQLIERLEVSKGTIREALKVMEAQGLIRTRTGPGGGAFITEVSADHATALLANHFFFKEVSIGHIYELRIALEPQLVQELAPRITDAQIAELRGVMSAYTEPPTSIEEERRQRVAELEFHEVLSRYSKNAVLGFFCGFLARLLKDLAVCKRIYNQPNPELRERGVSYQAQLIEAFEARDAEAAGAVMDVHMRAAKRMMLEREAEIEKGFLDTDT</sequence>
<accession>A0A967F3M5</accession>
<evidence type="ECO:0000256" key="2">
    <source>
        <dbReference type="ARBA" id="ARBA00023125"/>
    </source>
</evidence>
<evidence type="ECO:0000256" key="1">
    <source>
        <dbReference type="ARBA" id="ARBA00023015"/>
    </source>
</evidence>
<keyword evidence="3" id="KW-0804">Transcription</keyword>
<dbReference type="Pfam" id="PF00392">
    <property type="entry name" value="GntR"/>
    <property type="match status" value="1"/>
</dbReference>
<dbReference type="InterPro" id="IPR008920">
    <property type="entry name" value="TF_FadR/GntR_C"/>
</dbReference>
<dbReference type="GO" id="GO:0003700">
    <property type="term" value="F:DNA-binding transcription factor activity"/>
    <property type="evidence" value="ECO:0007669"/>
    <property type="project" value="InterPro"/>
</dbReference>
<dbReference type="EMBL" id="JAAQPH010000048">
    <property type="protein sequence ID" value="NIA72500.1"/>
    <property type="molecule type" value="Genomic_DNA"/>
</dbReference>
<dbReference type="PRINTS" id="PR00035">
    <property type="entry name" value="HTHGNTR"/>
</dbReference>
<dbReference type="SMART" id="SM00895">
    <property type="entry name" value="FCD"/>
    <property type="match status" value="1"/>
</dbReference>
<comment type="caution">
    <text evidence="6">The sequence shown here is derived from an EMBL/GenBank/DDBJ whole genome shotgun (WGS) entry which is preliminary data.</text>
</comment>
<dbReference type="InterPro" id="IPR000524">
    <property type="entry name" value="Tscrpt_reg_HTH_GntR"/>
</dbReference>
<dbReference type="PANTHER" id="PTHR43537">
    <property type="entry name" value="TRANSCRIPTIONAL REGULATOR, GNTR FAMILY"/>
    <property type="match status" value="1"/>
</dbReference>
<dbReference type="Gene3D" id="1.10.10.10">
    <property type="entry name" value="Winged helix-like DNA-binding domain superfamily/Winged helix DNA-binding domain"/>
    <property type="match status" value="1"/>
</dbReference>
<evidence type="ECO:0000313" key="7">
    <source>
        <dbReference type="Proteomes" id="UP000761264"/>
    </source>
</evidence>
<reference evidence="6" key="1">
    <citation type="submission" date="2020-03" db="EMBL/GenBank/DDBJ databases">
        <title>Genome of Pelagibius litoralis DSM 21314T.</title>
        <authorList>
            <person name="Wang G."/>
        </authorList>
    </citation>
    <scope>NUCLEOTIDE SEQUENCE</scope>
    <source>
        <strain evidence="6">DSM 21314</strain>
    </source>
</reference>
<dbReference type="RefSeq" id="WP_167232012.1">
    <property type="nucleotide sequence ID" value="NZ_JAAQPH010000048.1"/>
</dbReference>
<evidence type="ECO:0000313" key="6">
    <source>
        <dbReference type="EMBL" id="NIA72500.1"/>
    </source>
</evidence>
<dbReference type="InterPro" id="IPR011711">
    <property type="entry name" value="GntR_C"/>
</dbReference>
<feature type="region of interest" description="Disordered" evidence="4">
    <location>
        <begin position="1"/>
        <end position="24"/>
    </location>
</feature>
<keyword evidence="1" id="KW-0805">Transcription regulation</keyword>
<feature type="domain" description="HTH gntR-type" evidence="5">
    <location>
        <begin position="29"/>
        <end position="99"/>
    </location>
</feature>
<protein>
    <submittedName>
        <fullName evidence="6">FadR family transcriptional regulator</fullName>
    </submittedName>
</protein>
<organism evidence="6 7">
    <name type="scientific">Pelagibius litoralis</name>
    <dbReference type="NCBI Taxonomy" id="374515"/>
    <lineage>
        <taxon>Bacteria</taxon>
        <taxon>Pseudomonadati</taxon>
        <taxon>Pseudomonadota</taxon>
        <taxon>Alphaproteobacteria</taxon>
        <taxon>Rhodospirillales</taxon>
        <taxon>Rhodovibrionaceae</taxon>
        <taxon>Pelagibius</taxon>
    </lineage>
</organism>
<dbReference type="PROSITE" id="PS50949">
    <property type="entry name" value="HTH_GNTR"/>
    <property type="match status" value="1"/>
</dbReference>
<gene>
    <name evidence="6" type="ORF">HBA54_28325</name>
</gene>
<dbReference type="SMART" id="SM00345">
    <property type="entry name" value="HTH_GNTR"/>
    <property type="match status" value="1"/>
</dbReference>
<dbReference type="Pfam" id="PF07729">
    <property type="entry name" value="FCD"/>
    <property type="match status" value="1"/>
</dbReference>
<keyword evidence="2" id="KW-0238">DNA-binding</keyword>
<dbReference type="GO" id="GO:0003677">
    <property type="term" value="F:DNA binding"/>
    <property type="evidence" value="ECO:0007669"/>
    <property type="project" value="UniProtKB-KW"/>
</dbReference>
<dbReference type="SUPFAM" id="SSF46785">
    <property type="entry name" value="Winged helix' DNA-binding domain"/>
    <property type="match status" value="1"/>
</dbReference>
<evidence type="ECO:0000259" key="5">
    <source>
        <dbReference type="PROSITE" id="PS50949"/>
    </source>
</evidence>
<dbReference type="SUPFAM" id="SSF48008">
    <property type="entry name" value="GntR ligand-binding domain-like"/>
    <property type="match status" value="1"/>
</dbReference>
<dbReference type="Proteomes" id="UP000761264">
    <property type="component" value="Unassembled WGS sequence"/>
</dbReference>